<dbReference type="Proteomes" id="UP000235388">
    <property type="component" value="Unassembled WGS sequence"/>
</dbReference>
<keyword evidence="2" id="KW-0732">Signal</keyword>
<evidence type="ECO:0000256" key="1">
    <source>
        <dbReference type="SAM" id="MobiDB-lite"/>
    </source>
</evidence>
<feature type="region of interest" description="Disordered" evidence="1">
    <location>
        <begin position="89"/>
        <end position="155"/>
    </location>
</feature>
<protein>
    <submittedName>
        <fullName evidence="3">Uncharacterized protein</fullName>
    </submittedName>
</protein>
<feature type="compositionally biased region" description="Acidic residues" evidence="1">
    <location>
        <begin position="140"/>
        <end position="149"/>
    </location>
</feature>
<feature type="chain" id="PRO_5014620079" evidence="2">
    <location>
        <begin position="23"/>
        <end position="214"/>
    </location>
</feature>
<name>A0A2N5URA9_9BASI</name>
<accession>A0A2N5URA9</accession>
<organism evidence="3 4">
    <name type="scientific">Puccinia coronata f. sp. avenae</name>
    <dbReference type="NCBI Taxonomy" id="200324"/>
    <lineage>
        <taxon>Eukaryota</taxon>
        <taxon>Fungi</taxon>
        <taxon>Dikarya</taxon>
        <taxon>Basidiomycota</taxon>
        <taxon>Pucciniomycotina</taxon>
        <taxon>Pucciniomycetes</taxon>
        <taxon>Pucciniales</taxon>
        <taxon>Pucciniaceae</taxon>
        <taxon>Puccinia</taxon>
    </lineage>
</organism>
<feature type="compositionally biased region" description="Basic and acidic residues" evidence="1">
    <location>
        <begin position="110"/>
        <end position="124"/>
    </location>
</feature>
<keyword evidence="4" id="KW-1185">Reference proteome</keyword>
<comment type="caution">
    <text evidence="3">The sequence shown here is derived from an EMBL/GenBank/DDBJ whole genome shotgun (WGS) entry which is preliminary data.</text>
</comment>
<evidence type="ECO:0000256" key="2">
    <source>
        <dbReference type="SAM" id="SignalP"/>
    </source>
</evidence>
<sequence>MNPLCLYGCFYLFMMLACGGFASPHHYARNPRKRLQRQQKNFWEANKINPHALVEPIFTVELASKEGPKKLIKRMFKCFRGGRETVEAGSEPRRLGVETNGSHLYQNAIKPEKAASQHRKENSKCNRQSNSIANQPVSEDSSETEDGDSMLDGIGSFQFPALESIPVPASEDNPASRWVQTQNVRKARENWRKELQQNREIEKLFKAERARYSY</sequence>
<feature type="signal peptide" evidence="2">
    <location>
        <begin position="1"/>
        <end position="22"/>
    </location>
</feature>
<dbReference type="EMBL" id="PGCJ01000183">
    <property type="protein sequence ID" value="PLW40289.1"/>
    <property type="molecule type" value="Genomic_DNA"/>
</dbReference>
<proteinExistence type="predicted"/>
<evidence type="ECO:0000313" key="3">
    <source>
        <dbReference type="EMBL" id="PLW40289.1"/>
    </source>
</evidence>
<reference evidence="3 4" key="1">
    <citation type="submission" date="2017-11" db="EMBL/GenBank/DDBJ databases">
        <title>De novo assembly and phasing of dikaryotic genomes from two isolates of Puccinia coronata f. sp. avenae, the causal agent of oat crown rust.</title>
        <authorList>
            <person name="Miller M.E."/>
            <person name="Zhang Y."/>
            <person name="Omidvar V."/>
            <person name="Sperschneider J."/>
            <person name="Schwessinger B."/>
            <person name="Raley C."/>
            <person name="Palmer J.M."/>
            <person name="Garnica D."/>
            <person name="Upadhyaya N."/>
            <person name="Rathjen J."/>
            <person name="Taylor J.M."/>
            <person name="Park R.F."/>
            <person name="Dodds P.N."/>
            <person name="Hirsch C.D."/>
            <person name="Kianian S.F."/>
            <person name="Figueroa M."/>
        </authorList>
    </citation>
    <scope>NUCLEOTIDE SEQUENCE [LARGE SCALE GENOMIC DNA]</scope>
    <source>
        <strain evidence="3">12NC29</strain>
    </source>
</reference>
<dbReference type="AlphaFoldDB" id="A0A2N5URA9"/>
<evidence type="ECO:0000313" key="4">
    <source>
        <dbReference type="Proteomes" id="UP000235388"/>
    </source>
</evidence>
<feature type="compositionally biased region" description="Polar residues" evidence="1">
    <location>
        <begin position="125"/>
        <end position="137"/>
    </location>
</feature>
<gene>
    <name evidence="3" type="ORF">PCANC_11166</name>
</gene>